<dbReference type="Proteomes" id="UP001620626">
    <property type="component" value="Unassembled WGS sequence"/>
</dbReference>
<keyword evidence="3" id="KW-1185">Reference proteome</keyword>
<dbReference type="AlphaFoldDB" id="A0ABD2L961"/>
<keyword evidence="1" id="KW-0732">Signal</keyword>
<gene>
    <name evidence="2" type="ORF">niasHT_014319</name>
</gene>
<evidence type="ECO:0000256" key="1">
    <source>
        <dbReference type="SAM" id="SignalP"/>
    </source>
</evidence>
<proteinExistence type="predicted"/>
<evidence type="ECO:0000313" key="2">
    <source>
        <dbReference type="EMBL" id="KAL3111265.1"/>
    </source>
</evidence>
<name>A0ABD2L961_9BILA</name>
<feature type="chain" id="PRO_5044868020" description="Effector protein" evidence="1">
    <location>
        <begin position="27"/>
        <end position="122"/>
    </location>
</feature>
<sequence length="122" mass="13756">MNTSIILRLFALCCVLLAHFPHSAQAAKKKVYFIYSDEPVKIVAEHINYYIFKDTFDFGATNGEQKNGKVAQYLEIDPDLWKGKNDDAKIVFHVFTAGLLTQLSKTSVKKLRQTGQVLNFAG</sequence>
<feature type="signal peptide" evidence="1">
    <location>
        <begin position="1"/>
        <end position="26"/>
    </location>
</feature>
<accession>A0ABD2L961</accession>
<dbReference type="EMBL" id="JBICBT010000510">
    <property type="protein sequence ID" value="KAL3111265.1"/>
    <property type="molecule type" value="Genomic_DNA"/>
</dbReference>
<evidence type="ECO:0000313" key="3">
    <source>
        <dbReference type="Proteomes" id="UP001620626"/>
    </source>
</evidence>
<evidence type="ECO:0008006" key="4">
    <source>
        <dbReference type="Google" id="ProtNLM"/>
    </source>
</evidence>
<comment type="caution">
    <text evidence="2">The sequence shown here is derived from an EMBL/GenBank/DDBJ whole genome shotgun (WGS) entry which is preliminary data.</text>
</comment>
<protein>
    <recommendedName>
        <fullName evidence="4">Effector protein</fullName>
    </recommendedName>
</protein>
<reference evidence="2 3" key="1">
    <citation type="submission" date="2024-10" db="EMBL/GenBank/DDBJ databases">
        <authorList>
            <person name="Kim D."/>
        </authorList>
    </citation>
    <scope>NUCLEOTIDE SEQUENCE [LARGE SCALE GENOMIC DNA]</scope>
    <source>
        <strain evidence="2">BH-2024</strain>
    </source>
</reference>
<organism evidence="2 3">
    <name type="scientific">Heterodera trifolii</name>
    <dbReference type="NCBI Taxonomy" id="157864"/>
    <lineage>
        <taxon>Eukaryota</taxon>
        <taxon>Metazoa</taxon>
        <taxon>Ecdysozoa</taxon>
        <taxon>Nematoda</taxon>
        <taxon>Chromadorea</taxon>
        <taxon>Rhabditida</taxon>
        <taxon>Tylenchina</taxon>
        <taxon>Tylenchomorpha</taxon>
        <taxon>Tylenchoidea</taxon>
        <taxon>Heteroderidae</taxon>
        <taxon>Heteroderinae</taxon>
        <taxon>Heterodera</taxon>
    </lineage>
</organism>